<name>A0ABQ9XX63_9EUKA</name>
<gene>
    <name evidence="1" type="ORF">BLNAU_9038</name>
</gene>
<reference evidence="1 2" key="1">
    <citation type="journal article" date="2022" name="bioRxiv">
        <title>Genomics of Preaxostyla Flagellates Illuminates Evolutionary Transitions and the Path Towards Mitochondrial Loss.</title>
        <authorList>
            <person name="Novak L.V.F."/>
            <person name="Treitli S.C."/>
            <person name="Pyrih J."/>
            <person name="Halakuc P."/>
            <person name="Pipaliya S.V."/>
            <person name="Vacek V."/>
            <person name="Brzon O."/>
            <person name="Soukal P."/>
            <person name="Eme L."/>
            <person name="Dacks J.B."/>
            <person name="Karnkowska A."/>
            <person name="Elias M."/>
            <person name="Hampl V."/>
        </authorList>
    </citation>
    <scope>NUCLEOTIDE SEQUENCE [LARGE SCALE GENOMIC DNA]</scope>
    <source>
        <strain evidence="1">NAU3</strain>
        <tissue evidence="1">Gut</tissue>
    </source>
</reference>
<proteinExistence type="predicted"/>
<comment type="caution">
    <text evidence="1">The sequence shown here is derived from an EMBL/GenBank/DDBJ whole genome shotgun (WGS) entry which is preliminary data.</text>
</comment>
<evidence type="ECO:0000313" key="1">
    <source>
        <dbReference type="EMBL" id="KAK2956061.1"/>
    </source>
</evidence>
<protein>
    <submittedName>
        <fullName evidence="1">Uncharacterized protein</fullName>
    </submittedName>
</protein>
<dbReference type="Proteomes" id="UP001281761">
    <property type="component" value="Unassembled WGS sequence"/>
</dbReference>
<dbReference type="EMBL" id="JARBJD010000060">
    <property type="protein sequence ID" value="KAK2956061.1"/>
    <property type="molecule type" value="Genomic_DNA"/>
</dbReference>
<sequence>MSITPSGAVDGTEYKLNGRRYQKAAADFTEFNCVVEDDANNGWYKSHFCTFFSDRRRTSQPPYFRSGFTTYHTHAWWQTIKQTVKYLEMLNQSTVFGNVAQDATLTAGVSDTVLSKLKIPRTRGLFPAADESITLAWER</sequence>
<keyword evidence="2" id="KW-1185">Reference proteome</keyword>
<evidence type="ECO:0000313" key="2">
    <source>
        <dbReference type="Proteomes" id="UP001281761"/>
    </source>
</evidence>
<accession>A0ABQ9XX63</accession>
<organism evidence="1 2">
    <name type="scientific">Blattamonas nauphoetae</name>
    <dbReference type="NCBI Taxonomy" id="2049346"/>
    <lineage>
        <taxon>Eukaryota</taxon>
        <taxon>Metamonada</taxon>
        <taxon>Preaxostyla</taxon>
        <taxon>Oxymonadida</taxon>
        <taxon>Blattamonas</taxon>
    </lineage>
</organism>